<gene>
    <name evidence="2" type="ORF">RS86_01440</name>
</gene>
<keyword evidence="1" id="KW-1133">Transmembrane helix</keyword>
<dbReference type="AlphaFoldDB" id="A0A0F0LKG1"/>
<evidence type="ECO:0000313" key="3">
    <source>
        <dbReference type="Proteomes" id="UP000033740"/>
    </source>
</evidence>
<keyword evidence="3" id="KW-1185">Reference proteome</keyword>
<protein>
    <submittedName>
        <fullName evidence="2">Uncharacterized protein</fullName>
    </submittedName>
</protein>
<accession>A0A0F0LKG1</accession>
<evidence type="ECO:0000313" key="2">
    <source>
        <dbReference type="EMBL" id="KJL33643.1"/>
    </source>
</evidence>
<evidence type="ECO:0000256" key="1">
    <source>
        <dbReference type="SAM" id="Phobius"/>
    </source>
</evidence>
<dbReference type="Proteomes" id="UP000033740">
    <property type="component" value="Unassembled WGS sequence"/>
</dbReference>
<feature type="transmembrane region" description="Helical" evidence="1">
    <location>
        <begin position="6"/>
        <end position="26"/>
    </location>
</feature>
<sequence length="153" mass="17297">MSVDVFQIVLWGTTALLLLALIIFWWRQDVRERREAALARRWSKATTWNADRTARVVRVARLTSGVAWLEHEDVEFEVRLPDGLAGVEAGCYLHVTGWAPAARAAKRGRTVRIGAENVREAFPPETPAIVDRLMGRGDRRPGLVSRLLRMRGL</sequence>
<keyword evidence="1" id="KW-0812">Transmembrane</keyword>
<proteinExistence type="predicted"/>
<dbReference type="STRING" id="582680.RS86_01440"/>
<reference evidence="2 3" key="1">
    <citation type="submission" date="2015-02" db="EMBL/GenBank/DDBJ databases">
        <title>Draft genome sequences of ten Microbacterium spp. with emphasis on heavy metal contaminated environments.</title>
        <authorList>
            <person name="Corretto E."/>
        </authorList>
    </citation>
    <scope>NUCLEOTIDE SEQUENCE [LARGE SCALE GENOMIC DNA]</scope>
    <source>
        <strain evidence="2 3">ARN176</strain>
    </source>
</reference>
<dbReference type="RefSeq" id="WP_045271551.1">
    <property type="nucleotide sequence ID" value="NZ_JYIX01000032.1"/>
</dbReference>
<organism evidence="2 3">
    <name type="scientific">Microbacterium azadirachtae</name>
    <dbReference type="NCBI Taxonomy" id="582680"/>
    <lineage>
        <taxon>Bacteria</taxon>
        <taxon>Bacillati</taxon>
        <taxon>Actinomycetota</taxon>
        <taxon>Actinomycetes</taxon>
        <taxon>Micrococcales</taxon>
        <taxon>Microbacteriaceae</taxon>
        <taxon>Microbacterium</taxon>
    </lineage>
</organism>
<keyword evidence="1" id="KW-0472">Membrane</keyword>
<dbReference type="PATRIC" id="fig|582680.6.peg.1478"/>
<dbReference type="EMBL" id="JYIX01000032">
    <property type="protein sequence ID" value="KJL33643.1"/>
    <property type="molecule type" value="Genomic_DNA"/>
</dbReference>
<comment type="caution">
    <text evidence="2">The sequence shown here is derived from an EMBL/GenBank/DDBJ whole genome shotgun (WGS) entry which is preliminary data.</text>
</comment>
<name>A0A0F0LKG1_9MICO</name>